<evidence type="ECO:0000256" key="3">
    <source>
        <dbReference type="ARBA" id="ARBA00023004"/>
    </source>
</evidence>
<dbReference type="HOGENOM" id="CLU_058582_1_0_6"/>
<accession>A0A077FDD7</accession>
<evidence type="ECO:0000259" key="6">
    <source>
        <dbReference type="PROSITE" id="PS51007"/>
    </source>
</evidence>
<evidence type="ECO:0000313" key="7">
    <source>
        <dbReference type="EMBL" id="AIL61306.1"/>
    </source>
</evidence>
<feature type="domain" description="Cytochrome c" evidence="6">
    <location>
        <begin position="176"/>
        <end position="261"/>
    </location>
</feature>
<feature type="signal peptide" evidence="5">
    <location>
        <begin position="1"/>
        <end position="18"/>
    </location>
</feature>
<evidence type="ECO:0000256" key="1">
    <source>
        <dbReference type="ARBA" id="ARBA00022617"/>
    </source>
</evidence>
<evidence type="ECO:0000256" key="4">
    <source>
        <dbReference type="PROSITE-ProRule" id="PRU00433"/>
    </source>
</evidence>
<dbReference type="InterPro" id="IPR009056">
    <property type="entry name" value="Cyt_c-like_dom"/>
</dbReference>
<reference evidence="7 8" key="1">
    <citation type="submission" date="2014-07" db="EMBL/GenBank/DDBJ databases">
        <authorList>
            <person name="Lee K."/>
            <person name="Lim J.Y."/>
            <person name="Hwang I."/>
        </authorList>
    </citation>
    <scope>NUCLEOTIDE SEQUENCE [LARGE SCALE GENOMIC DNA]</scope>
    <source>
        <strain evidence="7 8">KL28</strain>
    </source>
</reference>
<dbReference type="OrthoDB" id="9779283at2"/>
<evidence type="ECO:0000256" key="5">
    <source>
        <dbReference type="SAM" id="SignalP"/>
    </source>
</evidence>
<dbReference type="GO" id="GO:0009055">
    <property type="term" value="F:electron transfer activity"/>
    <property type="evidence" value="ECO:0007669"/>
    <property type="project" value="InterPro"/>
</dbReference>
<dbReference type="PANTHER" id="PTHR35008">
    <property type="entry name" value="BLL4482 PROTEIN-RELATED"/>
    <property type="match status" value="1"/>
</dbReference>
<feature type="chain" id="PRO_5001718599" evidence="5">
    <location>
        <begin position="19"/>
        <end position="303"/>
    </location>
</feature>
<sequence>MKPLMFAALALALGNAHAAPIAMEDQSQLKVPAAGSASGFVPPAESELPDNAFGKMVREGHALFVDTKRLMPDKVGNGLNCSNCHLDQGRLGNSAPLWGAYPMYPAYRKKNDKVNTFAERIQGCFQFSMNGTPPAADSAQMTALSVYAYWLASKAPIGVETPGRGYPEVAQPAQGYDFKRGEQVYQQQCAICHGPEGQGQKVAQDYVMPPLWGKDSYNWGAGMHRINTAASFIKYNMPLGKPGSLSDQQAWDVAAFINRHERPQDPRLVEGSIEKTRVKYHANDGVNLYGQKVEGVLIGKGVL</sequence>
<dbReference type="GO" id="GO:0046872">
    <property type="term" value="F:metal ion binding"/>
    <property type="evidence" value="ECO:0007669"/>
    <property type="project" value="UniProtKB-KW"/>
</dbReference>
<protein>
    <submittedName>
        <fullName evidence="7">Cytochrome c class I</fullName>
    </submittedName>
</protein>
<evidence type="ECO:0000256" key="2">
    <source>
        <dbReference type="ARBA" id="ARBA00022723"/>
    </source>
</evidence>
<dbReference type="EMBL" id="CP009048">
    <property type="protein sequence ID" value="AIL61306.1"/>
    <property type="molecule type" value="Genomic_DNA"/>
</dbReference>
<proteinExistence type="predicted"/>
<dbReference type="Pfam" id="PF13442">
    <property type="entry name" value="Cytochrome_CBB3"/>
    <property type="match status" value="1"/>
</dbReference>
<dbReference type="Pfam" id="PF21342">
    <property type="entry name" value="SoxA-TsdA_cyt-c"/>
    <property type="match status" value="1"/>
</dbReference>
<dbReference type="AlphaFoldDB" id="A0A077FDD7"/>
<dbReference type="Gene3D" id="1.10.760.10">
    <property type="entry name" value="Cytochrome c-like domain"/>
    <property type="match status" value="2"/>
</dbReference>
<keyword evidence="1 4" id="KW-0349">Heme</keyword>
<keyword evidence="5" id="KW-0732">Signal</keyword>
<keyword evidence="2 4" id="KW-0479">Metal-binding</keyword>
<dbReference type="PANTHER" id="PTHR35008:SF9">
    <property type="entry name" value="CYTOCHROME C DOMAIN-CONTAINING PROTEIN"/>
    <property type="match status" value="1"/>
</dbReference>
<dbReference type="InterPro" id="IPR036909">
    <property type="entry name" value="Cyt_c-like_dom_sf"/>
</dbReference>
<keyword evidence="3 4" id="KW-0408">Iron</keyword>
<dbReference type="KEGG" id="palk:PSAKL28_20850"/>
<name>A0A077FDD7_9PSED</name>
<dbReference type="Proteomes" id="UP000028931">
    <property type="component" value="Chromosome"/>
</dbReference>
<organism evidence="7 8">
    <name type="scientific">Pseudomonas alkylphenolica</name>
    <dbReference type="NCBI Taxonomy" id="237609"/>
    <lineage>
        <taxon>Bacteria</taxon>
        <taxon>Pseudomonadati</taxon>
        <taxon>Pseudomonadota</taxon>
        <taxon>Gammaproteobacteria</taxon>
        <taxon>Pseudomonadales</taxon>
        <taxon>Pseudomonadaceae</taxon>
        <taxon>Pseudomonas</taxon>
    </lineage>
</organism>
<dbReference type="InterPro" id="IPR051459">
    <property type="entry name" value="Cytochrome_c-type_DH"/>
</dbReference>
<dbReference type="PROSITE" id="PS51007">
    <property type="entry name" value="CYTC"/>
    <property type="match status" value="1"/>
</dbReference>
<dbReference type="GO" id="GO:0020037">
    <property type="term" value="F:heme binding"/>
    <property type="evidence" value="ECO:0007669"/>
    <property type="project" value="InterPro"/>
</dbReference>
<dbReference type="SUPFAM" id="SSF46626">
    <property type="entry name" value="Cytochrome c"/>
    <property type="match status" value="2"/>
</dbReference>
<gene>
    <name evidence="7" type="ORF">PSAKL28_20850</name>
</gene>
<evidence type="ECO:0000313" key="8">
    <source>
        <dbReference type="Proteomes" id="UP000028931"/>
    </source>
</evidence>
<dbReference type="RefSeq" id="WP_038609902.1">
    <property type="nucleotide sequence ID" value="NZ_CP009048.1"/>
</dbReference>
<dbReference type="eggNOG" id="COG3258">
    <property type="taxonomic scope" value="Bacteria"/>
</dbReference>